<evidence type="ECO:0000256" key="2">
    <source>
        <dbReference type="ARBA" id="ARBA00022527"/>
    </source>
</evidence>
<organism evidence="11 12">
    <name type="scientific">Blastococcus aggregatus</name>
    <dbReference type="NCBI Taxonomy" id="38502"/>
    <lineage>
        <taxon>Bacteria</taxon>
        <taxon>Bacillati</taxon>
        <taxon>Actinomycetota</taxon>
        <taxon>Actinomycetes</taxon>
        <taxon>Geodermatophilales</taxon>
        <taxon>Geodermatophilaceae</taxon>
        <taxon>Blastococcus</taxon>
    </lineage>
</organism>
<dbReference type="CDD" id="cd14014">
    <property type="entry name" value="STKc_PknB_like"/>
    <property type="match status" value="1"/>
</dbReference>
<dbReference type="InterPro" id="IPR017441">
    <property type="entry name" value="Protein_kinase_ATP_BS"/>
</dbReference>
<evidence type="ECO:0000256" key="7">
    <source>
        <dbReference type="PROSITE-ProRule" id="PRU10141"/>
    </source>
</evidence>
<dbReference type="Pfam" id="PF00069">
    <property type="entry name" value="Pkinase"/>
    <property type="match status" value="1"/>
</dbReference>
<keyword evidence="2 11" id="KW-0723">Serine/threonine-protein kinase</keyword>
<evidence type="ECO:0000259" key="10">
    <source>
        <dbReference type="PROSITE" id="PS50011"/>
    </source>
</evidence>
<sequence>MSADTGPRTLVIGGRYSLEHVLGQGGMGTVWLATDLVLERQVAVKEVTFPLHVTEEERAVLRERTMREARAAGQLEHPHVTTVYDVVEEGGKPWLVMKHVAARSLQEVIEARGPLPPADVALIGMHVLDALEAAHALGIVHRDVKPANVLVGPDGSGCLTDFGIATTTGDSSLTTHGALIGSPSYMAPERAHGEEPRPPVDLWSLGATLYAAVEGRPPFDAGDSMATLLSVVSEHPAPMLRAGPLEPVLRGLLTKDPAQRTTAAAARSQLAAVAAGRAPAPAPASSPPPPLAPGPVPGNAPERIEIADLRALASASRSLLGSVARDARDQARHLADGRRERKAAPPPARRRRRFKRRWVVVPVVTTLLVLLLLVAVAVLAVGAVLD</sequence>
<evidence type="ECO:0000256" key="1">
    <source>
        <dbReference type="ARBA" id="ARBA00012513"/>
    </source>
</evidence>
<keyword evidence="12" id="KW-1185">Reference proteome</keyword>
<feature type="region of interest" description="Disordered" evidence="8">
    <location>
        <begin position="324"/>
        <end position="351"/>
    </location>
</feature>
<keyword evidence="9" id="KW-0472">Membrane</keyword>
<evidence type="ECO:0000256" key="4">
    <source>
        <dbReference type="ARBA" id="ARBA00022741"/>
    </source>
</evidence>
<dbReference type="InterPro" id="IPR008271">
    <property type="entry name" value="Ser/Thr_kinase_AS"/>
</dbReference>
<dbReference type="GO" id="GO:0004674">
    <property type="term" value="F:protein serine/threonine kinase activity"/>
    <property type="evidence" value="ECO:0007669"/>
    <property type="project" value="UniProtKB-KW"/>
</dbReference>
<keyword evidence="5 11" id="KW-0418">Kinase</keyword>
<proteinExistence type="predicted"/>
<keyword evidence="9" id="KW-1133">Transmembrane helix</keyword>
<dbReference type="InterPro" id="IPR011009">
    <property type="entry name" value="Kinase-like_dom_sf"/>
</dbReference>
<feature type="region of interest" description="Disordered" evidence="8">
    <location>
        <begin position="259"/>
        <end position="300"/>
    </location>
</feature>
<feature type="compositionally biased region" description="Basic and acidic residues" evidence="8">
    <location>
        <begin position="325"/>
        <end position="343"/>
    </location>
</feature>
<evidence type="ECO:0000313" key="11">
    <source>
        <dbReference type="EMBL" id="SOC50907.1"/>
    </source>
</evidence>
<dbReference type="PROSITE" id="PS00107">
    <property type="entry name" value="PROTEIN_KINASE_ATP"/>
    <property type="match status" value="1"/>
</dbReference>
<dbReference type="SUPFAM" id="SSF56112">
    <property type="entry name" value="Protein kinase-like (PK-like)"/>
    <property type="match status" value="1"/>
</dbReference>
<dbReference type="PANTHER" id="PTHR43289">
    <property type="entry name" value="MITOGEN-ACTIVATED PROTEIN KINASE KINASE KINASE 20-RELATED"/>
    <property type="match status" value="1"/>
</dbReference>
<dbReference type="EMBL" id="OBQI01000005">
    <property type="protein sequence ID" value="SOC50907.1"/>
    <property type="molecule type" value="Genomic_DNA"/>
</dbReference>
<feature type="compositionally biased region" description="Pro residues" evidence="8">
    <location>
        <begin position="280"/>
        <end position="298"/>
    </location>
</feature>
<dbReference type="Proteomes" id="UP000219435">
    <property type="component" value="Unassembled WGS sequence"/>
</dbReference>
<evidence type="ECO:0000256" key="6">
    <source>
        <dbReference type="ARBA" id="ARBA00022840"/>
    </source>
</evidence>
<reference evidence="12" key="1">
    <citation type="submission" date="2017-08" db="EMBL/GenBank/DDBJ databases">
        <authorList>
            <person name="Varghese N."/>
            <person name="Submissions S."/>
        </authorList>
    </citation>
    <scope>NUCLEOTIDE SEQUENCE [LARGE SCALE GENOMIC DNA]</scope>
    <source>
        <strain evidence="12">DSM 4725</strain>
    </source>
</reference>
<dbReference type="RefSeq" id="WP_097196391.1">
    <property type="nucleotide sequence ID" value="NZ_OBQI01000005.1"/>
</dbReference>
<dbReference type="Gene3D" id="3.30.200.20">
    <property type="entry name" value="Phosphorylase Kinase, domain 1"/>
    <property type="match status" value="1"/>
</dbReference>
<name>A0A285VAD1_9ACTN</name>
<dbReference type="EC" id="2.7.11.1" evidence="1"/>
<keyword evidence="9" id="KW-0812">Transmembrane</keyword>
<evidence type="ECO:0000256" key="5">
    <source>
        <dbReference type="ARBA" id="ARBA00022777"/>
    </source>
</evidence>
<feature type="compositionally biased region" description="Low complexity" evidence="8">
    <location>
        <begin position="259"/>
        <end position="279"/>
    </location>
</feature>
<dbReference type="PANTHER" id="PTHR43289:SF6">
    <property type="entry name" value="SERINE_THREONINE-PROTEIN KINASE NEKL-3"/>
    <property type="match status" value="1"/>
</dbReference>
<evidence type="ECO:0000256" key="3">
    <source>
        <dbReference type="ARBA" id="ARBA00022679"/>
    </source>
</evidence>
<evidence type="ECO:0000256" key="8">
    <source>
        <dbReference type="SAM" id="MobiDB-lite"/>
    </source>
</evidence>
<dbReference type="OrthoDB" id="9762169at2"/>
<keyword evidence="3" id="KW-0808">Transferase</keyword>
<accession>A0A285VAD1</accession>
<keyword evidence="4 7" id="KW-0547">Nucleotide-binding</keyword>
<feature type="domain" description="Protein kinase" evidence="10">
    <location>
        <begin position="16"/>
        <end position="273"/>
    </location>
</feature>
<dbReference type="AlphaFoldDB" id="A0A285VAD1"/>
<dbReference type="InterPro" id="IPR000719">
    <property type="entry name" value="Prot_kinase_dom"/>
</dbReference>
<dbReference type="GO" id="GO:0005524">
    <property type="term" value="F:ATP binding"/>
    <property type="evidence" value="ECO:0007669"/>
    <property type="project" value="UniProtKB-UniRule"/>
</dbReference>
<feature type="transmembrane region" description="Helical" evidence="9">
    <location>
        <begin position="359"/>
        <end position="385"/>
    </location>
</feature>
<dbReference type="SMART" id="SM00220">
    <property type="entry name" value="S_TKc"/>
    <property type="match status" value="1"/>
</dbReference>
<keyword evidence="6 7" id="KW-0067">ATP-binding</keyword>
<gene>
    <name evidence="11" type="ORF">SAMN05660748_3668</name>
</gene>
<protein>
    <recommendedName>
        <fullName evidence="1">non-specific serine/threonine protein kinase</fullName>
        <ecNumber evidence="1">2.7.11.1</ecNumber>
    </recommendedName>
</protein>
<evidence type="ECO:0000313" key="12">
    <source>
        <dbReference type="Proteomes" id="UP000219435"/>
    </source>
</evidence>
<dbReference type="Gene3D" id="1.10.510.10">
    <property type="entry name" value="Transferase(Phosphotransferase) domain 1"/>
    <property type="match status" value="1"/>
</dbReference>
<evidence type="ECO:0000256" key="9">
    <source>
        <dbReference type="SAM" id="Phobius"/>
    </source>
</evidence>
<dbReference type="PROSITE" id="PS50011">
    <property type="entry name" value="PROTEIN_KINASE_DOM"/>
    <property type="match status" value="1"/>
</dbReference>
<feature type="binding site" evidence="7">
    <location>
        <position position="45"/>
    </location>
    <ligand>
        <name>ATP</name>
        <dbReference type="ChEBI" id="CHEBI:30616"/>
    </ligand>
</feature>
<dbReference type="PROSITE" id="PS00108">
    <property type="entry name" value="PROTEIN_KINASE_ST"/>
    <property type="match status" value="1"/>
</dbReference>